<dbReference type="InterPro" id="IPR001845">
    <property type="entry name" value="HTH_ArsR_DNA-bd_dom"/>
</dbReference>
<dbReference type="AlphaFoldDB" id="A0A1Q8R077"/>
<comment type="caution">
    <text evidence="5">The sequence shown here is derived from an EMBL/GenBank/DDBJ whole genome shotgun (WGS) entry which is preliminary data.</text>
</comment>
<dbReference type="PROSITE" id="PS50987">
    <property type="entry name" value="HTH_ARSR_2"/>
    <property type="match status" value="1"/>
</dbReference>
<dbReference type="SMART" id="SM00418">
    <property type="entry name" value="HTH_ARSR"/>
    <property type="match status" value="1"/>
</dbReference>
<accession>A0A1Q8R077</accession>
<keyword evidence="3" id="KW-0804">Transcription</keyword>
<keyword evidence="6" id="KW-1185">Reference proteome</keyword>
<dbReference type="Proteomes" id="UP000186102">
    <property type="component" value="Unassembled WGS sequence"/>
</dbReference>
<name>A0A1Q8R077_9FIRM</name>
<evidence type="ECO:0000313" key="6">
    <source>
        <dbReference type="Proteomes" id="UP000186102"/>
    </source>
</evidence>
<dbReference type="InterPro" id="IPR036388">
    <property type="entry name" value="WH-like_DNA-bd_sf"/>
</dbReference>
<dbReference type="PANTHER" id="PTHR33154:SF18">
    <property type="entry name" value="ARSENICAL RESISTANCE OPERON REPRESSOR"/>
    <property type="match status" value="1"/>
</dbReference>
<gene>
    <name evidence="5" type="ORF">DSOL_1108</name>
</gene>
<organism evidence="5 6">
    <name type="scientific">Desulfosporosinus metallidurans</name>
    <dbReference type="NCBI Taxonomy" id="1888891"/>
    <lineage>
        <taxon>Bacteria</taxon>
        <taxon>Bacillati</taxon>
        <taxon>Bacillota</taxon>
        <taxon>Clostridia</taxon>
        <taxon>Eubacteriales</taxon>
        <taxon>Desulfitobacteriaceae</taxon>
        <taxon>Desulfosporosinus</taxon>
    </lineage>
</organism>
<reference evidence="5 6" key="1">
    <citation type="submission" date="2016-09" db="EMBL/GenBank/DDBJ databases">
        <title>Complete genome of Desulfosporosinus sp. OL.</title>
        <authorList>
            <person name="Mardanov A."/>
            <person name="Beletsky A."/>
            <person name="Panova A."/>
            <person name="Karnachuk O."/>
            <person name="Ravin N."/>
        </authorList>
    </citation>
    <scope>NUCLEOTIDE SEQUENCE [LARGE SCALE GENOMIC DNA]</scope>
    <source>
        <strain evidence="5 6">OL</strain>
    </source>
</reference>
<dbReference type="Pfam" id="PF01022">
    <property type="entry name" value="HTH_5"/>
    <property type="match status" value="1"/>
</dbReference>
<sequence>MEINYEANAKIFKALGDPNRLMILEKLQIRERCACEILEDLNISQPTLSHHMKMLCDSGLVGSHRHGKWIYYSLSKEGCDAAKNLLNEITMIRHNHSNERKLRYDC</sequence>
<dbReference type="SUPFAM" id="SSF46785">
    <property type="entry name" value="Winged helix' DNA-binding domain"/>
    <property type="match status" value="1"/>
</dbReference>
<keyword evidence="1" id="KW-0805">Transcription regulation</keyword>
<dbReference type="EMBL" id="MLBF01000005">
    <property type="protein sequence ID" value="OLN32997.1"/>
    <property type="molecule type" value="Genomic_DNA"/>
</dbReference>
<evidence type="ECO:0000313" key="5">
    <source>
        <dbReference type="EMBL" id="OLN32997.1"/>
    </source>
</evidence>
<dbReference type="Gene3D" id="1.10.10.10">
    <property type="entry name" value="Winged helix-like DNA-binding domain superfamily/Winged helix DNA-binding domain"/>
    <property type="match status" value="1"/>
</dbReference>
<protein>
    <submittedName>
        <fullName evidence="5">Arsenical resistance operon repressor</fullName>
    </submittedName>
</protein>
<dbReference type="GO" id="GO:0003700">
    <property type="term" value="F:DNA-binding transcription factor activity"/>
    <property type="evidence" value="ECO:0007669"/>
    <property type="project" value="InterPro"/>
</dbReference>
<dbReference type="InterPro" id="IPR011991">
    <property type="entry name" value="ArsR-like_HTH"/>
</dbReference>
<dbReference type="InterPro" id="IPR051081">
    <property type="entry name" value="HTH_MetalResp_TranReg"/>
</dbReference>
<dbReference type="GO" id="GO:0003677">
    <property type="term" value="F:DNA binding"/>
    <property type="evidence" value="ECO:0007669"/>
    <property type="project" value="UniProtKB-KW"/>
</dbReference>
<dbReference type="OrthoDB" id="9798835at2"/>
<dbReference type="RefSeq" id="WP_075363928.1">
    <property type="nucleotide sequence ID" value="NZ_MLBF01000005.1"/>
</dbReference>
<dbReference type="STRING" id="1888891.DSOL_1108"/>
<evidence type="ECO:0000256" key="2">
    <source>
        <dbReference type="ARBA" id="ARBA00023125"/>
    </source>
</evidence>
<evidence type="ECO:0000256" key="1">
    <source>
        <dbReference type="ARBA" id="ARBA00023015"/>
    </source>
</evidence>
<dbReference type="PRINTS" id="PR00778">
    <property type="entry name" value="HTHARSR"/>
</dbReference>
<dbReference type="CDD" id="cd00090">
    <property type="entry name" value="HTH_ARSR"/>
    <property type="match status" value="1"/>
</dbReference>
<dbReference type="InterPro" id="IPR036390">
    <property type="entry name" value="WH_DNA-bd_sf"/>
</dbReference>
<proteinExistence type="predicted"/>
<feature type="domain" description="HTH arsR-type" evidence="4">
    <location>
        <begin position="1"/>
        <end position="101"/>
    </location>
</feature>
<dbReference type="NCBIfam" id="NF033788">
    <property type="entry name" value="HTH_metalloreg"/>
    <property type="match status" value="1"/>
</dbReference>
<dbReference type="PANTHER" id="PTHR33154">
    <property type="entry name" value="TRANSCRIPTIONAL REGULATOR, ARSR FAMILY"/>
    <property type="match status" value="1"/>
</dbReference>
<keyword evidence="2" id="KW-0238">DNA-binding</keyword>
<evidence type="ECO:0000259" key="4">
    <source>
        <dbReference type="PROSITE" id="PS50987"/>
    </source>
</evidence>
<evidence type="ECO:0000256" key="3">
    <source>
        <dbReference type="ARBA" id="ARBA00023163"/>
    </source>
</evidence>